<proteinExistence type="predicted"/>
<comment type="subcellular location">
    <subcellularLocation>
        <location evidence="1">Cell membrane</location>
        <topology evidence="1">Multi-pass membrane protein</topology>
    </subcellularLocation>
</comment>
<dbReference type="AlphaFoldDB" id="A0A7K3WRH3"/>
<dbReference type="GO" id="GO:0005886">
    <property type="term" value="C:plasma membrane"/>
    <property type="evidence" value="ECO:0007669"/>
    <property type="project" value="UniProtKB-SubCell"/>
</dbReference>
<gene>
    <name evidence="9" type="ORF">G3O08_12270</name>
</gene>
<evidence type="ECO:0000256" key="2">
    <source>
        <dbReference type="ARBA" id="ARBA00022475"/>
    </source>
</evidence>
<feature type="transmembrane region" description="Helical" evidence="6">
    <location>
        <begin position="422"/>
        <end position="446"/>
    </location>
</feature>
<feature type="domain" description="ABC3 transporter permease C-terminal" evidence="7">
    <location>
        <begin position="289"/>
        <end position="405"/>
    </location>
</feature>
<evidence type="ECO:0000259" key="7">
    <source>
        <dbReference type="Pfam" id="PF02687"/>
    </source>
</evidence>
<accession>A0A7K3WRH3</accession>
<evidence type="ECO:0000256" key="5">
    <source>
        <dbReference type="ARBA" id="ARBA00023136"/>
    </source>
</evidence>
<organism evidence="9 10">
    <name type="scientific">Cryomorpha ignava</name>
    <dbReference type="NCBI Taxonomy" id="101383"/>
    <lineage>
        <taxon>Bacteria</taxon>
        <taxon>Pseudomonadati</taxon>
        <taxon>Bacteroidota</taxon>
        <taxon>Flavobacteriia</taxon>
        <taxon>Flavobacteriales</taxon>
        <taxon>Cryomorphaceae</taxon>
        <taxon>Cryomorpha</taxon>
    </lineage>
</organism>
<name>A0A7K3WRH3_9FLAO</name>
<dbReference type="Pfam" id="PF02687">
    <property type="entry name" value="FtsX"/>
    <property type="match status" value="2"/>
</dbReference>
<evidence type="ECO:0000256" key="1">
    <source>
        <dbReference type="ARBA" id="ARBA00004651"/>
    </source>
</evidence>
<feature type="transmembrane region" description="Helical" evidence="6">
    <location>
        <begin position="330"/>
        <end position="357"/>
    </location>
</feature>
<dbReference type="Pfam" id="PF12704">
    <property type="entry name" value="MacB_PCD"/>
    <property type="match status" value="1"/>
</dbReference>
<dbReference type="PANTHER" id="PTHR30572:SF18">
    <property type="entry name" value="ABC-TYPE MACROLIDE FAMILY EXPORT SYSTEM PERMEASE COMPONENT 2"/>
    <property type="match status" value="1"/>
</dbReference>
<dbReference type="RefSeq" id="WP_163285673.1">
    <property type="nucleotide sequence ID" value="NZ_JAAGVY010000023.1"/>
</dbReference>
<feature type="domain" description="ABC3 transporter permease C-terminal" evidence="7">
    <location>
        <begin position="679"/>
        <end position="792"/>
    </location>
</feature>
<dbReference type="InterPro" id="IPR050250">
    <property type="entry name" value="Macrolide_Exporter_MacB"/>
</dbReference>
<comment type="caution">
    <text evidence="9">The sequence shown here is derived from an EMBL/GenBank/DDBJ whole genome shotgun (WGS) entry which is preliminary data.</text>
</comment>
<evidence type="ECO:0000313" key="10">
    <source>
        <dbReference type="Proteomes" id="UP000486602"/>
    </source>
</evidence>
<evidence type="ECO:0000259" key="8">
    <source>
        <dbReference type="Pfam" id="PF12704"/>
    </source>
</evidence>
<keyword evidence="5 6" id="KW-0472">Membrane</keyword>
<feature type="domain" description="MacB-like periplasmic core" evidence="8">
    <location>
        <begin position="20"/>
        <end position="239"/>
    </location>
</feature>
<feature type="transmembrane region" description="Helical" evidence="6">
    <location>
        <begin position="679"/>
        <end position="700"/>
    </location>
</feature>
<feature type="transmembrane region" description="Helical" evidence="6">
    <location>
        <begin position="728"/>
        <end position="747"/>
    </location>
</feature>
<protein>
    <submittedName>
        <fullName evidence="9">FtsX-like permease family protein</fullName>
    </submittedName>
</protein>
<dbReference type="InterPro" id="IPR003838">
    <property type="entry name" value="ABC3_permease_C"/>
</dbReference>
<keyword evidence="4 6" id="KW-1133">Transmembrane helix</keyword>
<keyword evidence="10" id="KW-1185">Reference proteome</keyword>
<dbReference type="EMBL" id="JAAGVY010000023">
    <property type="protein sequence ID" value="NEN24279.1"/>
    <property type="molecule type" value="Genomic_DNA"/>
</dbReference>
<keyword evidence="3 6" id="KW-0812">Transmembrane</keyword>
<evidence type="ECO:0000256" key="3">
    <source>
        <dbReference type="ARBA" id="ARBA00022692"/>
    </source>
</evidence>
<feature type="transmembrane region" description="Helical" evidence="6">
    <location>
        <begin position="377"/>
        <end position="410"/>
    </location>
</feature>
<sequence>MLKNYFKIAWRNIAANKLFTTLNIAGLAIGICVCIVLFAFVNNELSFDKMYSNSEHIYRVNMETSEEYNYETWPTLPNAVGPAVANEISQVKYMSRLIKDDFGSTASLKVGTRNFKEDGLYLADSALFDMFDFKFVESAGQNPFSRPNSVVISQSSKARLFGDENAIGRIITVNNNDSLEVSGIYEDLPKNSVIDCNMVYNILDSWMGTNEYWGNASYETYILLQPDANVAEVQSQATALIDKHVDKEEQYFTKFLLQPLTKIHLYSADIGEGYTSKLGSVGTVKSLLFLSILVLLIACVNYMNLATANSQKRSKSIGMNKVLGANKGQMLSLFYIETGILVLISIGIGYAVAFASLPVFQNITGNELAYADLLSLPILLSLLAIWVIVTIVAGSYPAISMSAISPLVLVKKTKTTYSVADFVRKGLVVFQFAASIILIIAVTVILQQMNYIRTKNLGYNPEGVVAVSVNSAETQTQIDNVIAAFKRQPNVESVTAVQSIPGANESGRSVRKLSTDNVGMPISSCNTTGGIVKTMQLDLLAGNDLPEHIAKGDSTNYTLINEKILTYLGFETPEDAVGKSINTELGDHSVVTGVVKNFNYKSLKEDVGGYMYYSGRYAPEGVRTVVLRYNSQNLSALIDQLQTTFNAHLPNVAFDYAFIDQHVAAFYASEEKTANTATAFSILAIFIACLGLFGLSAFTAEARTKEIGVRKVLGATVSGVVRLLTKDFLKLVLVAFLIAGPLAWWLMHNWLLDFAFRTEIKWWVFLFAGGMAVFIALLTISFQAIKAAIANPVKSLRTE</sequence>
<dbReference type="InterPro" id="IPR025857">
    <property type="entry name" value="MacB_PCD"/>
</dbReference>
<evidence type="ECO:0000313" key="9">
    <source>
        <dbReference type="EMBL" id="NEN24279.1"/>
    </source>
</evidence>
<dbReference type="PANTHER" id="PTHR30572">
    <property type="entry name" value="MEMBRANE COMPONENT OF TRANSPORTER-RELATED"/>
    <property type="match status" value="1"/>
</dbReference>
<feature type="transmembrane region" description="Helical" evidence="6">
    <location>
        <begin position="21"/>
        <end position="41"/>
    </location>
</feature>
<reference evidence="9 10" key="1">
    <citation type="submission" date="2020-02" db="EMBL/GenBank/DDBJ databases">
        <title>Out from the shadows clarifying the taxonomy of the family Cryomorphaceae and related taxa by utilizing the GTDB taxonomic framework.</title>
        <authorList>
            <person name="Bowman J.P."/>
        </authorList>
    </citation>
    <scope>NUCLEOTIDE SEQUENCE [LARGE SCALE GENOMIC DNA]</scope>
    <source>
        <strain evidence="9 10">QSSC 1-22</strain>
    </source>
</reference>
<feature type="transmembrane region" description="Helical" evidence="6">
    <location>
        <begin position="287"/>
        <end position="309"/>
    </location>
</feature>
<dbReference type="Proteomes" id="UP000486602">
    <property type="component" value="Unassembled WGS sequence"/>
</dbReference>
<evidence type="ECO:0000256" key="4">
    <source>
        <dbReference type="ARBA" id="ARBA00022989"/>
    </source>
</evidence>
<feature type="transmembrane region" description="Helical" evidence="6">
    <location>
        <begin position="762"/>
        <end position="785"/>
    </location>
</feature>
<keyword evidence="2" id="KW-1003">Cell membrane</keyword>
<dbReference type="GO" id="GO:0022857">
    <property type="term" value="F:transmembrane transporter activity"/>
    <property type="evidence" value="ECO:0007669"/>
    <property type="project" value="TreeGrafter"/>
</dbReference>
<evidence type="ECO:0000256" key="6">
    <source>
        <dbReference type="SAM" id="Phobius"/>
    </source>
</evidence>